<name>A0A329YL34_RHITR</name>
<comment type="caution">
    <text evidence="1">The sequence shown here is derived from an EMBL/GenBank/DDBJ whole genome shotgun (WGS) entry which is preliminary data.</text>
</comment>
<gene>
    <name evidence="1" type="ORF">DQ393_02150</name>
</gene>
<dbReference type="EMBL" id="QMKK01000017">
    <property type="protein sequence ID" value="RAX43234.1"/>
    <property type="molecule type" value="Genomic_DNA"/>
</dbReference>
<accession>A0A329YL34</accession>
<dbReference type="RefSeq" id="WP_112340166.1">
    <property type="nucleotide sequence ID" value="NZ_QMKK01000017.1"/>
</dbReference>
<dbReference type="AlphaFoldDB" id="A0A329YL34"/>
<organism evidence="1 2">
    <name type="scientific">Rhizobium tropici</name>
    <dbReference type="NCBI Taxonomy" id="398"/>
    <lineage>
        <taxon>Bacteria</taxon>
        <taxon>Pseudomonadati</taxon>
        <taxon>Pseudomonadota</taxon>
        <taxon>Alphaproteobacteria</taxon>
        <taxon>Hyphomicrobiales</taxon>
        <taxon>Rhizobiaceae</taxon>
        <taxon>Rhizobium/Agrobacterium group</taxon>
        <taxon>Rhizobium</taxon>
    </lineage>
</organism>
<evidence type="ECO:0000313" key="2">
    <source>
        <dbReference type="Proteomes" id="UP000251205"/>
    </source>
</evidence>
<protein>
    <submittedName>
        <fullName evidence="1">Uncharacterized protein</fullName>
    </submittedName>
</protein>
<reference evidence="1 2" key="1">
    <citation type="submission" date="2018-06" db="EMBL/GenBank/DDBJ databases">
        <title>Whole Genome Sequence of an efficient microsymbiont, Rhizobium tropici.</title>
        <authorList>
            <person name="Srinivasan R."/>
            <person name="Singh H.V."/>
            <person name="Srivastava R."/>
            <person name="Kumari B."/>
            <person name="Radhakrishna A."/>
        </authorList>
    </citation>
    <scope>NUCLEOTIDE SEQUENCE [LARGE SCALE GENOMIC DNA]</scope>
    <source>
        <strain evidence="1 2">IGFRI Rhizo-19</strain>
    </source>
</reference>
<evidence type="ECO:0000313" key="1">
    <source>
        <dbReference type="EMBL" id="RAX43234.1"/>
    </source>
</evidence>
<proteinExistence type="predicted"/>
<dbReference type="Proteomes" id="UP000251205">
    <property type="component" value="Unassembled WGS sequence"/>
</dbReference>
<sequence>MSSDGTHESVADVGTIGILHPCILKNRSPAVQISVPFVKDPKADRASGLVGSLDAGVRP</sequence>